<accession>A0A4P7NJK4</accession>
<proteinExistence type="predicted"/>
<dbReference type="AlphaFoldDB" id="A0A4P7NJK4"/>
<gene>
    <name evidence="1" type="ORF">PoMZ_11046</name>
</gene>
<sequence>MAPTSPTWRDGTSVRMCQLDWRADTDRGEACGYTTYYSAESGTCCEVDLLSQPRAGGFSPTKSCRVPPLNLGPTNLNYEHRVATLRHARCRRCRAELFWGHAAVERLLDDTDDCSVNEYVKRRRCM</sequence>
<organism evidence="1 2">
    <name type="scientific">Pyricularia oryzae</name>
    <name type="common">Rice blast fungus</name>
    <name type="synonym">Magnaporthe oryzae</name>
    <dbReference type="NCBI Taxonomy" id="318829"/>
    <lineage>
        <taxon>Eukaryota</taxon>
        <taxon>Fungi</taxon>
        <taxon>Dikarya</taxon>
        <taxon>Ascomycota</taxon>
        <taxon>Pezizomycotina</taxon>
        <taxon>Sordariomycetes</taxon>
        <taxon>Sordariomycetidae</taxon>
        <taxon>Magnaporthales</taxon>
        <taxon>Pyriculariaceae</taxon>
        <taxon>Pyricularia</taxon>
    </lineage>
</organism>
<dbReference type="EMBL" id="CP034208">
    <property type="protein sequence ID" value="QBZ62170.1"/>
    <property type="molecule type" value="Genomic_DNA"/>
</dbReference>
<evidence type="ECO:0000313" key="1">
    <source>
        <dbReference type="EMBL" id="QBZ62170.1"/>
    </source>
</evidence>
<dbReference type="Proteomes" id="UP000294847">
    <property type="component" value="Chromosome 5"/>
</dbReference>
<evidence type="ECO:0000313" key="2">
    <source>
        <dbReference type="Proteomes" id="UP000294847"/>
    </source>
</evidence>
<protein>
    <submittedName>
        <fullName evidence="1">Uncharacterized protein</fullName>
    </submittedName>
</protein>
<reference evidence="1 2" key="1">
    <citation type="journal article" date="2019" name="Mol. Biol. Evol.">
        <title>Blast fungal genomes show frequent chromosomal changes, gene gains and losses, and effector gene turnover.</title>
        <authorList>
            <person name="Gomez Luciano L.B."/>
            <person name="Jason Tsai I."/>
            <person name="Chuma I."/>
            <person name="Tosa Y."/>
            <person name="Chen Y.H."/>
            <person name="Li J.Y."/>
            <person name="Li M.Y."/>
            <person name="Jade Lu M.Y."/>
            <person name="Nakayashiki H."/>
            <person name="Li W.H."/>
        </authorList>
    </citation>
    <scope>NUCLEOTIDE SEQUENCE [LARGE SCALE GENOMIC DNA]</scope>
    <source>
        <strain evidence="1">MZ5-1-6</strain>
    </source>
</reference>
<name>A0A4P7NJK4_PYROR</name>